<keyword evidence="10 11" id="KW-0472">Membrane</keyword>
<dbReference type="AlphaFoldDB" id="A0A9D0ZKI4"/>
<evidence type="ECO:0000256" key="3">
    <source>
        <dbReference type="ARBA" id="ARBA00012438"/>
    </source>
</evidence>
<keyword evidence="8 11" id="KW-1133">Transmembrane helix</keyword>
<dbReference type="EMBL" id="DVFZ01000046">
    <property type="protein sequence ID" value="HIQ82323.1"/>
    <property type="molecule type" value="Genomic_DNA"/>
</dbReference>
<feature type="domain" description="Histidine kinase" evidence="12">
    <location>
        <begin position="210"/>
        <end position="426"/>
    </location>
</feature>
<dbReference type="EC" id="2.7.13.3" evidence="3"/>
<dbReference type="InterPro" id="IPR050428">
    <property type="entry name" value="TCS_sensor_his_kinase"/>
</dbReference>
<dbReference type="PROSITE" id="PS50109">
    <property type="entry name" value="HIS_KIN"/>
    <property type="match status" value="1"/>
</dbReference>
<keyword evidence="6 11" id="KW-0812">Transmembrane</keyword>
<dbReference type="FunFam" id="3.30.565.10:FF:000006">
    <property type="entry name" value="Sensor histidine kinase WalK"/>
    <property type="match status" value="1"/>
</dbReference>
<evidence type="ECO:0000256" key="8">
    <source>
        <dbReference type="ARBA" id="ARBA00022989"/>
    </source>
</evidence>
<reference evidence="13" key="2">
    <citation type="journal article" date="2021" name="PeerJ">
        <title>Extensive microbial diversity within the chicken gut microbiome revealed by metagenomics and culture.</title>
        <authorList>
            <person name="Gilroy R."/>
            <person name="Ravi A."/>
            <person name="Getino M."/>
            <person name="Pursley I."/>
            <person name="Horton D.L."/>
            <person name="Alikhan N.F."/>
            <person name="Baker D."/>
            <person name="Gharbi K."/>
            <person name="Hall N."/>
            <person name="Watson M."/>
            <person name="Adriaenssens E.M."/>
            <person name="Foster-Nyarko E."/>
            <person name="Jarju S."/>
            <person name="Secka A."/>
            <person name="Antonio M."/>
            <person name="Oren A."/>
            <person name="Chaudhuri R.R."/>
            <person name="La Ragione R."/>
            <person name="Hildebrand F."/>
            <person name="Pallen M.J."/>
        </authorList>
    </citation>
    <scope>NUCLEOTIDE SEQUENCE</scope>
    <source>
        <strain evidence="13">ChiSjej6B24-2974</strain>
    </source>
</reference>
<dbReference type="InterPro" id="IPR003661">
    <property type="entry name" value="HisK_dim/P_dom"/>
</dbReference>
<evidence type="ECO:0000313" key="13">
    <source>
        <dbReference type="EMBL" id="HIQ82323.1"/>
    </source>
</evidence>
<feature type="transmembrane region" description="Helical" evidence="11">
    <location>
        <begin position="25"/>
        <end position="47"/>
    </location>
</feature>
<dbReference type="SUPFAM" id="SSF47384">
    <property type="entry name" value="Homodimeric domain of signal transducing histidine kinase"/>
    <property type="match status" value="1"/>
</dbReference>
<dbReference type="GO" id="GO:0000155">
    <property type="term" value="F:phosphorelay sensor kinase activity"/>
    <property type="evidence" value="ECO:0007669"/>
    <property type="project" value="InterPro"/>
</dbReference>
<dbReference type="Pfam" id="PF00512">
    <property type="entry name" value="HisKA"/>
    <property type="match status" value="1"/>
</dbReference>
<reference evidence="13" key="1">
    <citation type="submission" date="2020-10" db="EMBL/GenBank/DDBJ databases">
        <authorList>
            <person name="Gilroy R."/>
        </authorList>
    </citation>
    <scope>NUCLEOTIDE SEQUENCE</scope>
    <source>
        <strain evidence="13">ChiSjej6B24-2974</strain>
    </source>
</reference>
<proteinExistence type="predicted"/>
<dbReference type="InterPro" id="IPR003594">
    <property type="entry name" value="HATPase_dom"/>
</dbReference>
<keyword evidence="9" id="KW-0902">Two-component regulatory system</keyword>
<dbReference type="InterPro" id="IPR004358">
    <property type="entry name" value="Sig_transdc_His_kin-like_C"/>
</dbReference>
<keyword evidence="4" id="KW-0597">Phosphoprotein</keyword>
<dbReference type="SMART" id="SM00388">
    <property type="entry name" value="HisKA"/>
    <property type="match status" value="1"/>
</dbReference>
<comment type="catalytic activity">
    <reaction evidence="1">
        <text>ATP + protein L-histidine = ADP + protein N-phospho-L-histidine.</text>
        <dbReference type="EC" id="2.7.13.3"/>
    </reaction>
</comment>
<evidence type="ECO:0000256" key="6">
    <source>
        <dbReference type="ARBA" id="ARBA00022692"/>
    </source>
</evidence>
<sequence>MSESRRVTSTARSIQRSWLWRLFKLYFWLNILLIVLAAVGFCFYQELAALGDGWTSGLSRTLEMGAEGEFFDRVRGATYVFYSPEGERYAAEVAPFFDAAASMAGALLTFEALSLLRQMLFGGRRARRLLKPLDEMARATRALLEKQQTFEHAALDDERLHDLEDRIKSMRPEETLRTGDRDLRGLEDAVNSLLARLHESYQRQGQFVSDASHELRTPIAVIQGYAGMLDRWGKSDEKILDEGIAAIKSESEYMKKLVDQLLFLARGDMGRSQLDMKILNVSELVKEVYEDAQLIDRGHDWRIETEEGATALADHDMLKQCCRVLCDNATKYTPAGGMIRLRARRGPDGGAMIEVQDSGIGISREDVSRVFDRFYRSDPARGRSSGGAGLGLSIAKWIVESHGGHFEVLSREGIGTRFTVVLPPPRQTAQESAGATHGRPAR</sequence>
<dbReference type="Pfam" id="PF02518">
    <property type="entry name" value="HATPase_c"/>
    <property type="match status" value="1"/>
</dbReference>
<evidence type="ECO:0000256" key="11">
    <source>
        <dbReference type="SAM" id="Phobius"/>
    </source>
</evidence>
<dbReference type="Proteomes" id="UP000824260">
    <property type="component" value="Unassembled WGS sequence"/>
</dbReference>
<dbReference type="Gene3D" id="3.30.565.10">
    <property type="entry name" value="Histidine kinase-like ATPase, C-terminal domain"/>
    <property type="match status" value="1"/>
</dbReference>
<organism evidence="13 14">
    <name type="scientific">Candidatus Pullichristensenella stercorigallinarum</name>
    <dbReference type="NCBI Taxonomy" id="2840909"/>
    <lineage>
        <taxon>Bacteria</taxon>
        <taxon>Bacillati</taxon>
        <taxon>Bacillota</taxon>
        <taxon>Clostridia</taxon>
        <taxon>Candidatus Pullichristensenella</taxon>
    </lineage>
</organism>
<dbReference type="CDD" id="cd00082">
    <property type="entry name" value="HisKA"/>
    <property type="match status" value="1"/>
</dbReference>
<dbReference type="GO" id="GO:0005886">
    <property type="term" value="C:plasma membrane"/>
    <property type="evidence" value="ECO:0007669"/>
    <property type="project" value="TreeGrafter"/>
</dbReference>
<dbReference type="SMART" id="SM00387">
    <property type="entry name" value="HATPase_c"/>
    <property type="match status" value="1"/>
</dbReference>
<dbReference type="InterPro" id="IPR005467">
    <property type="entry name" value="His_kinase_dom"/>
</dbReference>
<evidence type="ECO:0000256" key="9">
    <source>
        <dbReference type="ARBA" id="ARBA00023012"/>
    </source>
</evidence>
<dbReference type="InterPro" id="IPR036890">
    <property type="entry name" value="HATPase_C_sf"/>
</dbReference>
<evidence type="ECO:0000256" key="4">
    <source>
        <dbReference type="ARBA" id="ARBA00022553"/>
    </source>
</evidence>
<protein>
    <recommendedName>
        <fullName evidence="3">histidine kinase</fullName>
        <ecNumber evidence="3">2.7.13.3</ecNumber>
    </recommendedName>
</protein>
<dbReference type="PANTHER" id="PTHR45436">
    <property type="entry name" value="SENSOR HISTIDINE KINASE YKOH"/>
    <property type="match status" value="1"/>
</dbReference>
<comment type="caution">
    <text evidence="13">The sequence shown here is derived from an EMBL/GenBank/DDBJ whole genome shotgun (WGS) entry which is preliminary data.</text>
</comment>
<dbReference type="Gene3D" id="1.10.287.130">
    <property type="match status" value="1"/>
</dbReference>
<evidence type="ECO:0000313" key="14">
    <source>
        <dbReference type="Proteomes" id="UP000824260"/>
    </source>
</evidence>
<accession>A0A9D0ZKI4</accession>
<evidence type="ECO:0000256" key="5">
    <source>
        <dbReference type="ARBA" id="ARBA00022679"/>
    </source>
</evidence>
<evidence type="ECO:0000256" key="10">
    <source>
        <dbReference type="ARBA" id="ARBA00023136"/>
    </source>
</evidence>
<evidence type="ECO:0000256" key="1">
    <source>
        <dbReference type="ARBA" id="ARBA00000085"/>
    </source>
</evidence>
<evidence type="ECO:0000256" key="7">
    <source>
        <dbReference type="ARBA" id="ARBA00022777"/>
    </source>
</evidence>
<dbReference type="FunFam" id="1.10.287.130:FF:000001">
    <property type="entry name" value="Two-component sensor histidine kinase"/>
    <property type="match status" value="1"/>
</dbReference>
<dbReference type="PRINTS" id="PR00344">
    <property type="entry name" value="BCTRLSENSOR"/>
</dbReference>
<evidence type="ECO:0000256" key="2">
    <source>
        <dbReference type="ARBA" id="ARBA00004370"/>
    </source>
</evidence>
<dbReference type="SUPFAM" id="SSF55874">
    <property type="entry name" value="ATPase domain of HSP90 chaperone/DNA topoisomerase II/histidine kinase"/>
    <property type="match status" value="1"/>
</dbReference>
<comment type="subcellular location">
    <subcellularLocation>
        <location evidence="2">Membrane</location>
    </subcellularLocation>
</comment>
<dbReference type="CDD" id="cd00075">
    <property type="entry name" value="HATPase"/>
    <property type="match status" value="1"/>
</dbReference>
<keyword evidence="7 13" id="KW-0418">Kinase</keyword>
<gene>
    <name evidence="13" type="ORF">IAA52_04400</name>
</gene>
<keyword evidence="5" id="KW-0808">Transferase</keyword>
<name>A0A9D0ZKI4_9FIRM</name>
<dbReference type="PANTHER" id="PTHR45436:SF5">
    <property type="entry name" value="SENSOR HISTIDINE KINASE TRCS"/>
    <property type="match status" value="1"/>
</dbReference>
<dbReference type="InterPro" id="IPR036097">
    <property type="entry name" value="HisK_dim/P_sf"/>
</dbReference>
<evidence type="ECO:0000259" key="12">
    <source>
        <dbReference type="PROSITE" id="PS50109"/>
    </source>
</evidence>